<dbReference type="Proteomes" id="UP001592531">
    <property type="component" value="Unassembled WGS sequence"/>
</dbReference>
<evidence type="ECO:0000313" key="2">
    <source>
        <dbReference type="EMBL" id="MFC1418446.1"/>
    </source>
</evidence>
<evidence type="ECO:0000313" key="3">
    <source>
        <dbReference type="Proteomes" id="UP001592531"/>
    </source>
</evidence>
<dbReference type="SUPFAM" id="SSF111331">
    <property type="entry name" value="NAD kinase/diacylglycerol kinase-like"/>
    <property type="match status" value="1"/>
</dbReference>
<evidence type="ECO:0000256" key="1">
    <source>
        <dbReference type="SAM" id="MobiDB-lite"/>
    </source>
</evidence>
<evidence type="ECO:0008006" key="4">
    <source>
        <dbReference type="Google" id="ProtNLM"/>
    </source>
</evidence>
<reference evidence="2 3" key="1">
    <citation type="submission" date="2024-09" db="EMBL/GenBank/DDBJ databases">
        <authorList>
            <person name="Lee S.D."/>
        </authorList>
    </citation>
    <scope>NUCLEOTIDE SEQUENCE [LARGE SCALE GENOMIC DNA]</scope>
    <source>
        <strain evidence="2 3">N8-3</strain>
    </source>
</reference>
<gene>
    <name evidence="2" type="ORF">ACEZDE_17625</name>
</gene>
<dbReference type="InterPro" id="IPR016064">
    <property type="entry name" value="NAD/diacylglycerol_kinase_sf"/>
</dbReference>
<name>A0ABV6VY08_9ACTN</name>
<protein>
    <recommendedName>
        <fullName evidence="4">Diacylglycerol kinase</fullName>
    </recommendedName>
</protein>
<dbReference type="EMBL" id="JBHFAB010000012">
    <property type="protein sequence ID" value="MFC1418446.1"/>
    <property type="molecule type" value="Genomic_DNA"/>
</dbReference>
<organism evidence="2 3">
    <name type="scientific">Streptacidiphilus cavernicola</name>
    <dbReference type="NCBI Taxonomy" id="3342716"/>
    <lineage>
        <taxon>Bacteria</taxon>
        <taxon>Bacillati</taxon>
        <taxon>Actinomycetota</taxon>
        <taxon>Actinomycetes</taxon>
        <taxon>Kitasatosporales</taxon>
        <taxon>Streptomycetaceae</taxon>
        <taxon>Streptacidiphilus</taxon>
    </lineage>
</organism>
<sequence>MHEHSELGAGPVGIIPVGMREKVILARSLGAAGRPVDAARAVVRGSARPQGLLVDENGGVVLGGLRIPGRPGPGHGPGAAAEPGRGTSAEADGAAAAERPGVPRARDGEAAGISLRANKAGAGRGAALPSLCAGWGSQLGRAARAVAAQLYPARNVHGQALRVEADGRLLADLDQPIMLVAAWNAGTRGGSPGGGVGSGGGIGPGGGGIGSGGGVGPDGVSPGGIGPGGLMEVLVSAPSASGGLLRARARQITVTGGLGADFSYEADDTPGGPVHQRTWTVVPAAWQLTVPPAA</sequence>
<feature type="compositionally biased region" description="Low complexity" evidence="1">
    <location>
        <begin position="78"/>
        <end position="98"/>
    </location>
</feature>
<keyword evidence="3" id="KW-1185">Reference proteome</keyword>
<comment type="caution">
    <text evidence="2">The sequence shown here is derived from an EMBL/GenBank/DDBJ whole genome shotgun (WGS) entry which is preliminary data.</text>
</comment>
<feature type="region of interest" description="Disordered" evidence="1">
    <location>
        <begin position="191"/>
        <end position="223"/>
    </location>
</feature>
<proteinExistence type="predicted"/>
<feature type="region of interest" description="Disordered" evidence="1">
    <location>
        <begin position="66"/>
        <end position="106"/>
    </location>
</feature>
<dbReference type="RefSeq" id="WP_380537240.1">
    <property type="nucleotide sequence ID" value="NZ_JBHFAB010000012.1"/>
</dbReference>
<accession>A0ABV6VY08</accession>